<evidence type="ECO:0000313" key="4">
    <source>
        <dbReference type="EMBL" id="QEU92982.1"/>
    </source>
</evidence>
<evidence type="ECO:0000256" key="3">
    <source>
        <dbReference type="SAM" id="SignalP"/>
    </source>
</evidence>
<sequence>MTRRTRLALASCGAAALLLAGCGSDGGGSGDDGSGSRTPRPPLKGTPAVGKAAERPDPNDFNGDGYDDYARVLDAEDEGRDRATLIVLYGSLKGLLTGSPARLEGRGGDEFFTEPHRADLDGDGFTDLVVARGESDDWQTFALFGGPRGLTAPRPLALEPGTRVQAAGDFNGDGRADLLDGGRGGSGDINASTAEQDPAAVLLGPFDRAAGEPAGSIPLDLGQDGYTSPYEAVVGDVDGDRRTDAVLFYDFDAEQDDSAPEGLTSIAYFRGDAAKGLVPGPDVRPDLYESLANFDTIRGATIADADGDGIGDLVGASQVSSGRSASGKNPGRVTVIHGSRAGLGAGRAATVLQFPQRRGELWGEAPHIGDVNGDKRPDLVVSDLEPRARTGGEVTLLPGGDKGPVRDEAQYVSPLTGGLPSRNGHPDVWSGFVAEALLDVDGDGRDDVVVHADEWESGKRGSGKAKHYGSEGQAKTHAGFLVLGGTEKGLDPGRVQYFTPGDVRGETTLK</sequence>
<gene>
    <name evidence="4" type="ORF">CP970_20530</name>
</gene>
<keyword evidence="5" id="KW-1185">Reference proteome</keyword>
<dbReference type="OrthoDB" id="3949976at2"/>
<accession>A0A5J6GET7</accession>
<proteinExistence type="predicted"/>
<dbReference type="PROSITE" id="PS51257">
    <property type="entry name" value="PROKAR_LIPOPROTEIN"/>
    <property type="match status" value="1"/>
</dbReference>
<keyword evidence="1 3" id="KW-0732">Signal</keyword>
<dbReference type="Pfam" id="PF13517">
    <property type="entry name" value="FG-GAP_3"/>
    <property type="match status" value="1"/>
</dbReference>
<dbReference type="Gene3D" id="2.130.10.130">
    <property type="entry name" value="Integrin alpha, N-terminal"/>
    <property type="match status" value="2"/>
</dbReference>
<protein>
    <submittedName>
        <fullName evidence="4">VCBS repeat-containing protein</fullName>
    </submittedName>
</protein>
<dbReference type="Proteomes" id="UP000325529">
    <property type="component" value="Chromosome"/>
</dbReference>
<dbReference type="KEGG" id="ska:CP970_20530"/>
<feature type="signal peptide" evidence="3">
    <location>
        <begin position="1"/>
        <end position="20"/>
    </location>
</feature>
<reference evidence="4 5" key="1">
    <citation type="submission" date="2017-09" db="EMBL/GenBank/DDBJ databases">
        <authorList>
            <person name="Lee N."/>
            <person name="Cho B.-K."/>
        </authorList>
    </citation>
    <scope>NUCLEOTIDE SEQUENCE [LARGE SCALE GENOMIC DNA]</scope>
    <source>
        <strain evidence="4 5">ATCC 12853</strain>
    </source>
</reference>
<evidence type="ECO:0000256" key="1">
    <source>
        <dbReference type="ARBA" id="ARBA00022729"/>
    </source>
</evidence>
<dbReference type="RefSeq" id="WP_055546035.1">
    <property type="nucleotide sequence ID" value="NZ_CP023699.1"/>
</dbReference>
<dbReference type="PANTHER" id="PTHR46580:SF4">
    <property type="entry name" value="ATP_GTP-BINDING PROTEIN"/>
    <property type="match status" value="1"/>
</dbReference>
<dbReference type="PANTHER" id="PTHR46580">
    <property type="entry name" value="SENSOR KINASE-RELATED"/>
    <property type="match status" value="1"/>
</dbReference>
<organism evidence="4 5">
    <name type="scientific">Streptomyces kanamyceticus</name>
    <dbReference type="NCBI Taxonomy" id="1967"/>
    <lineage>
        <taxon>Bacteria</taxon>
        <taxon>Bacillati</taxon>
        <taxon>Actinomycetota</taxon>
        <taxon>Actinomycetes</taxon>
        <taxon>Kitasatosporales</taxon>
        <taxon>Streptomycetaceae</taxon>
        <taxon>Streptomyces</taxon>
    </lineage>
</organism>
<dbReference type="EMBL" id="CP023699">
    <property type="protein sequence ID" value="QEU92982.1"/>
    <property type="molecule type" value="Genomic_DNA"/>
</dbReference>
<name>A0A5J6GET7_STRKN</name>
<evidence type="ECO:0000256" key="2">
    <source>
        <dbReference type="SAM" id="MobiDB-lite"/>
    </source>
</evidence>
<dbReference type="SUPFAM" id="SSF69318">
    <property type="entry name" value="Integrin alpha N-terminal domain"/>
    <property type="match status" value="1"/>
</dbReference>
<dbReference type="AlphaFoldDB" id="A0A5J6GET7"/>
<feature type="region of interest" description="Disordered" evidence="2">
    <location>
        <begin position="25"/>
        <end position="65"/>
    </location>
</feature>
<evidence type="ECO:0000313" key="5">
    <source>
        <dbReference type="Proteomes" id="UP000325529"/>
    </source>
</evidence>
<feature type="chain" id="PRO_5039387658" evidence="3">
    <location>
        <begin position="21"/>
        <end position="510"/>
    </location>
</feature>
<dbReference type="InterPro" id="IPR028994">
    <property type="entry name" value="Integrin_alpha_N"/>
</dbReference>
<dbReference type="InterPro" id="IPR013517">
    <property type="entry name" value="FG-GAP"/>
</dbReference>